<dbReference type="InterPro" id="IPR009988">
    <property type="entry name" value="DUF1510"/>
</dbReference>
<sequence>MNNDLNQYSRSGNRAKRRKTNLVLNTLIIIVLALIIFVAYNIFVSGNDETASTKKETPKTEQNQVVNKEKKDNTTSSEEEAAQEVTTNENESSQDPAADEEKQAEEGSNAEEKADDSKKVVSDGGSSANVQRTIENPTWKPVGTSQTGEHTPVYDSSSVDWQEMLNAITYATGLDQNNMTVWFLGRDRSTTNASIGTVSSKDKQQKYKVYIKWVDGQGWMPTKVEELAEIPR</sequence>
<dbReference type="EMBL" id="CP022572">
    <property type="protein sequence ID" value="AZU63432.1"/>
    <property type="molecule type" value="Genomic_DNA"/>
</dbReference>
<dbReference type="AlphaFoldDB" id="A0A3Q9QWY9"/>
<evidence type="ECO:0000259" key="3">
    <source>
        <dbReference type="Pfam" id="PF07423"/>
    </source>
</evidence>
<organism evidence="4 5">
    <name type="scientific">Neobacillus mesonae</name>
    <dbReference type="NCBI Taxonomy" id="1193713"/>
    <lineage>
        <taxon>Bacteria</taxon>
        <taxon>Bacillati</taxon>
        <taxon>Bacillota</taxon>
        <taxon>Bacilli</taxon>
        <taxon>Bacillales</taxon>
        <taxon>Bacillaceae</taxon>
        <taxon>Neobacillus</taxon>
    </lineage>
</organism>
<evidence type="ECO:0000256" key="1">
    <source>
        <dbReference type="SAM" id="MobiDB-lite"/>
    </source>
</evidence>
<dbReference type="Proteomes" id="UP000282892">
    <property type="component" value="Chromosome"/>
</dbReference>
<accession>A0A3Q9QWY9</accession>
<keyword evidence="2" id="KW-0472">Membrane</keyword>
<evidence type="ECO:0000313" key="5">
    <source>
        <dbReference type="Proteomes" id="UP000282892"/>
    </source>
</evidence>
<dbReference type="RefSeq" id="WP_127488122.1">
    <property type="nucleotide sequence ID" value="NZ_CP022572.1"/>
</dbReference>
<feature type="transmembrane region" description="Helical" evidence="2">
    <location>
        <begin position="21"/>
        <end position="43"/>
    </location>
</feature>
<keyword evidence="2" id="KW-1133">Transmembrane helix</keyword>
<feature type="compositionally biased region" description="Polar residues" evidence="1">
    <location>
        <begin position="84"/>
        <end position="95"/>
    </location>
</feature>
<dbReference type="Pfam" id="PF07423">
    <property type="entry name" value="DUF1510"/>
    <property type="match status" value="1"/>
</dbReference>
<keyword evidence="2" id="KW-0812">Transmembrane</keyword>
<evidence type="ECO:0000256" key="2">
    <source>
        <dbReference type="SAM" id="Phobius"/>
    </source>
</evidence>
<reference evidence="4 5" key="1">
    <citation type="submission" date="2017-07" db="EMBL/GenBank/DDBJ databases">
        <title>The complete genome sequence of Bacillus mesonae strain H20-5, an efficient strain improving plant abiotic stress resistance.</title>
        <authorList>
            <person name="Kim S.Y."/>
            <person name="Song H."/>
            <person name="Sang M.K."/>
            <person name="Weon H.-Y."/>
            <person name="Song J."/>
        </authorList>
    </citation>
    <scope>NUCLEOTIDE SEQUENCE [LARGE SCALE GENOMIC DNA]</scope>
    <source>
        <strain evidence="4 5">H20-5</strain>
    </source>
</reference>
<keyword evidence="5" id="KW-1185">Reference proteome</keyword>
<feature type="domain" description="DUF1510" evidence="3">
    <location>
        <begin position="134"/>
        <end position="227"/>
    </location>
</feature>
<feature type="compositionally biased region" description="Polar residues" evidence="1">
    <location>
        <begin position="143"/>
        <end position="154"/>
    </location>
</feature>
<evidence type="ECO:0000313" key="4">
    <source>
        <dbReference type="EMBL" id="AZU63432.1"/>
    </source>
</evidence>
<feature type="compositionally biased region" description="Polar residues" evidence="1">
    <location>
        <begin position="124"/>
        <end position="136"/>
    </location>
</feature>
<gene>
    <name evidence="4" type="ORF">CHR53_20370</name>
</gene>
<name>A0A3Q9QWY9_9BACI</name>
<dbReference type="STRING" id="1193713.GCA_001636315_00930"/>
<dbReference type="OrthoDB" id="2168558at2"/>
<feature type="region of interest" description="Disordered" evidence="1">
    <location>
        <begin position="49"/>
        <end position="154"/>
    </location>
</feature>
<dbReference type="KEGG" id="nmk:CHR53_20370"/>
<proteinExistence type="predicted"/>
<protein>
    <recommendedName>
        <fullName evidence="3">DUF1510 domain-containing protein</fullName>
    </recommendedName>
</protein>
<feature type="compositionally biased region" description="Basic and acidic residues" evidence="1">
    <location>
        <begin position="99"/>
        <end position="121"/>
    </location>
</feature>